<protein>
    <submittedName>
        <fullName evidence="2">Uncharacterized protein</fullName>
    </submittedName>
</protein>
<dbReference type="InParanoid" id="A0A2T3ABX4"/>
<keyword evidence="3" id="KW-1185">Reference proteome</keyword>
<dbReference type="AlphaFoldDB" id="A0A2T3ABX4"/>
<sequence length="94" mass="10717">MSMLLVCMQIGAICESSWVYEYRFRHGFIFLVDPTHFTCSGARLYSRVSWLLVPIVNGLMDAFKQGHGVGQSNPKEEAPRSVWSADRRAHRRSA</sequence>
<accession>A0A2T3ABX4</accession>
<evidence type="ECO:0000313" key="3">
    <source>
        <dbReference type="Proteomes" id="UP000241462"/>
    </source>
</evidence>
<gene>
    <name evidence="2" type="ORF">BD289DRAFT_430604</name>
</gene>
<organism evidence="2 3">
    <name type="scientific">Coniella lustricola</name>
    <dbReference type="NCBI Taxonomy" id="2025994"/>
    <lineage>
        <taxon>Eukaryota</taxon>
        <taxon>Fungi</taxon>
        <taxon>Dikarya</taxon>
        <taxon>Ascomycota</taxon>
        <taxon>Pezizomycotina</taxon>
        <taxon>Sordariomycetes</taxon>
        <taxon>Sordariomycetidae</taxon>
        <taxon>Diaporthales</taxon>
        <taxon>Schizoparmaceae</taxon>
        <taxon>Coniella</taxon>
    </lineage>
</organism>
<reference evidence="2 3" key="1">
    <citation type="journal article" date="2018" name="Mycol. Prog.">
        <title>Coniella lustricola, a new species from submerged detritus.</title>
        <authorList>
            <person name="Raudabaugh D.B."/>
            <person name="Iturriaga T."/>
            <person name="Carver A."/>
            <person name="Mondo S."/>
            <person name="Pangilinan J."/>
            <person name="Lipzen A."/>
            <person name="He G."/>
            <person name="Amirebrahimi M."/>
            <person name="Grigoriev I.V."/>
            <person name="Miller A.N."/>
        </authorList>
    </citation>
    <scope>NUCLEOTIDE SEQUENCE [LARGE SCALE GENOMIC DNA]</scope>
    <source>
        <strain evidence="2 3">B22-T-1</strain>
    </source>
</reference>
<dbReference type="Proteomes" id="UP000241462">
    <property type="component" value="Unassembled WGS sequence"/>
</dbReference>
<dbReference type="EMBL" id="KZ678417">
    <property type="protein sequence ID" value="PSR90671.1"/>
    <property type="molecule type" value="Genomic_DNA"/>
</dbReference>
<name>A0A2T3ABX4_9PEZI</name>
<evidence type="ECO:0000256" key="1">
    <source>
        <dbReference type="SAM" id="MobiDB-lite"/>
    </source>
</evidence>
<proteinExistence type="predicted"/>
<evidence type="ECO:0000313" key="2">
    <source>
        <dbReference type="EMBL" id="PSR90671.1"/>
    </source>
</evidence>
<feature type="region of interest" description="Disordered" evidence="1">
    <location>
        <begin position="67"/>
        <end position="94"/>
    </location>
</feature>